<feature type="transmembrane region" description="Helical" evidence="2">
    <location>
        <begin position="180"/>
        <end position="201"/>
    </location>
</feature>
<feature type="region of interest" description="Disordered" evidence="1">
    <location>
        <begin position="456"/>
        <end position="481"/>
    </location>
</feature>
<feature type="domain" description="YdbS-like PH" evidence="3">
    <location>
        <begin position="44"/>
        <end position="121"/>
    </location>
</feature>
<evidence type="ECO:0000313" key="4">
    <source>
        <dbReference type="EMBL" id="GMA95389.1"/>
    </source>
</evidence>
<dbReference type="PANTHER" id="PTHR34473">
    <property type="entry name" value="UPF0699 TRANSMEMBRANE PROTEIN YDBS"/>
    <property type="match status" value="1"/>
</dbReference>
<protein>
    <recommendedName>
        <fullName evidence="3">YdbS-like PH domain-containing protein</fullName>
    </recommendedName>
</protein>
<dbReference type="Proteomes" id="UP001157034">
    <property type="component" value="Unassembled WGS sequence"/>
</dbReference>
<evidence type="ECO:0000259" key="3">
    <source>
        <dbReference type="Pfam" id="PF03703"/>
    </source>
</evidence>
<gene>
    <name evidence="4" type="ORF">GCM10025881_22130</name>
</gene>
<keyword evidence="2" id="KW-0472">Membrane</keyword>
<dbReference type="InterPro" id="IPR014529">
    <property type="entry name" value="UCP026631"/>
</dbReference>
<keyword evidence="2" id="KW-1133">Transmembrane helix</keyword>
<evidence type="ECO:0000313" key="5">
    <source>
        <dbReference type="Proteomes" id="UP001157034"/>
    </source>
</evidence>
<feature type="transmembrane region" description="Helical" evidence="2">
    <location>
        <begin position="207"/>
        <end position="228"/>
    </location>
</feature>
<reference evidence="5" key="1">
    <citation type="journal article" date="2019" name="Int. J. Syst. Evol. Microbiol.">
        <title>The Global Catalogue of Microorganisms (GCM) 10K type strain sequencing project: providing services to taxonomists for standard genome sequencing and annotation.</title>
        <authorList>
            <consortium name="The Broad Institute Genomics Platform"/>
            <consortium name="The Broad Institute Genome Sequencing Center for Infectious Disease"/>
            <person name="Wu L."/>
            <person name="Ma J."/>
        </authorList>
    </citation>
    <scope>NUCLEOTIDE SEQUENCE [LARGE SCALE GENOMIC DNA]</scope>
    <source>
        <strain evidence="5">NBRC 108894</strain>
    </source>
</reference>
<name>A0ABQ6K7Y5_9MICO</name>
<dbReference type="RefSeq" id="WP_284254163.1">
    <property type="nucleotide sequence ID" value="NZ_BSVB01000001.1"/>
</dbReference>
<accession>A0ABQ6K7Y5</accession>
<comment type="caution">
    <text evidence="4">The sequence shown here is derived from an EMBL/GenBank/DDBJ whole genome shotgun (WGS) entry which is preliminary data.</text>
</comment>
<evidence type="ECO:0000256" key="1">
    <source>
        <dbReference type="SAM" id="MobiDB-lite"/>
    </source>
</evidence>
<evidence type="ECO:0000256" key="2">
    <source>
        <dbReference type="SAM" id="Phobius"/>
    </source>
</evidence>
<organism evidence="4 5">
    <name type="scientific">Pseudolysinimonas kribbensis</name>
    <dbReference type="NCBI Taxonomy" id="433641"/>
    <lineage>
        <taxon>Bacteria</taxon>
        <taxon>Bacillati</taxon>
        <taxon>Actinomycetota</taxon>
        <taxon>Actinomycetes</taxon>
        <taxon>Micrococcales</taxon>
        <taxon>Microbacteriaceae</taxon>
        <taxon>Pseudolysinimonas</taxon>
    </lineage>
</organism>
<dbReference type="InterPro" id="IPR005182">
    <property type="entry name" value="YdbS-like_PH"/>
</dbReference>
<feature type="domain" description="YdbS-like PH" evidence="3">
    <location>
        <begin position="364"/>
        <end position="435"/>
    </location>
</feature>
<dbReference type="PANTHER" id="PTHR34473:SF2">
    <property type="entry name" value="UPF0699 TRANSMEMBRANE PROTEIN YDBT"/>
    <property type="match status" value="1"/>
</dbReference>
<feature type="domain" description="YdbS-like PH" evidence="3">
    <location>
        <begin position="236"/>
        <end position="293"/>
    </location>
</feature>
<keyword evidence="5" id="KW-1185">Reference proteome</keyword>
<dbReference type="Pfam" id="PF03703">
    <property type="entry name" value="bPH_2"/>
    <property type="match status" value="3"/>
</dbReference>
<feature type="transmembrane region" description="Helical" evidence="2">
    <location>
        <begin position="20"/>
        <end position="42"/>
    </location>
</feature>
<keyword evidence="2" id="KW-0812">Transmembrane</keyword>
<sequence>MPQAGDYGGGDPIDLIVRHQLVPIALLIVFGVLLIVIGIFYLSWRMHTFRITGDEVEVRSGILFRTNRKGRLDRIQGVDVTRQVLPRIFGAARLEIKVAGQDANVNLAYLSSRSADALRRVILRRASGLREQTLAAASDPADAAGAAAILNQRYQEFTAPELDPSLAPPTSVVQMHPGRLVGSTVLSTATLWFVVILAVAVGMAIGFHVYEVLFGLVPLLFGLGSVLVRRVTKSLRYSIAGTADGVRVGYGLLSLSNETLPPGRIHSVQVSQELLWRPFDWWEVRVNLASRSRERGQEGRRGTMILPVGSRAEVLKVLELTLPELLAAEGMEPLVRASLEGGRPDDGFTVSPPRARILRWFSRRRNGFALRPDAVLLRRGAIWRDLVVVPAARMQSVAVHQGPLLRRLRLAAIHVHTVAGPITARLGALDADDAAGFFRDAAAADVAAAVADRSHRWGAQRSELAPPRAHDRRPEFPAAPA</sequence>
<dbReference type="EMBL" id="BSVB01000001">
    <property type="protein sequence ID" value="GMA95389.1"/>
    <property type="molecule type" value="Genomic_DNA"/>
</dbReference>
<dbReference type="PIRSF" id="PIRSF026631">
    <property type="entry name" value="UCP026631"/>
    <property type="match status" value="1"/>
</dbReference>
<proteinExistence type="predicted"/>